<dbReference type="Gene3D" id="3.40.50.450">
    <property type="match status" value="1"/>
</dbReference>
<dbReference type="Pfam" id="PF03641">
    <property type="entry name" value="Lysine_decarbox"/>
    <property type="match status" value="1"/>
</dbReference>
<dbReference type="Proteomes" id="UP000231673">
    <property type="component" value="Unassembled WGS sequence"/>
</dbReference>
<evidence type="ECO:0000313" key="2">
    <source>
        <dbReference type="EMBL" id="PIW74618.1"/>
    </source>
</evidence>
<dbReference type="GO" id="GO:0005829">
    <property type="term" value="C:cytosol"/>
    <property type="evidence" value="ECO:0007669"/>
    <property type="project" value="TreeGrafter"/>
</dbReference>
<gene>
    <name evidence="2" type="ORF">CO003_01715</name>
</gene>
<organism evidence="2 3">
    <name type="scientific">Candidatus Portnoybacteria bacterium CG_4_8_14_3_um_filter_44_15</name>
    <dbReference type="NCBI Taxonomy" id="1974803"/>
    <lineage>
        <taxon>Bacteria</taxon>
        <taxon>Candidatus Portnoyibacteriota</taxon>
    </lineage>
</organism>
<dbReference type="InterPro" id="IPR052341">
    <property type="entry name" value="LOG_family_nucleotidases"/>
</dbReference>
<dbReference type="SUPFAM" id="SSF102405">
    <property type="entry name" value="MCP/YpsA-like"/>
    <property type="match status" value="1"/>
</dbReference>
<dbReference type="InterPro" id="IPR031100">
    <property type="entry name" value="LOG_fam"/>
</dbReference>
<dbReference type="EMBL" id="PFGW01000035">
    <property type="protein sequence ID" value="PIW74618.1"/>
    <property type="molecule type" value="Genomic_DNA"/>
</dbReference>
<name>A0A2M7IDS9_9BACT</name>
<dbReference type="NCBIfam" id="TIGR00730">
    <property type="entry name" value="Rossman fold protein, TIGR00730 family"/>
    <property type="match status" value="1"/>
</dbReference>
<dbReference type="InterPro" id="IPR005269">
    <property type="entry name" value="LOG"/>
</dbReference>
<evidence type="ECO:0000313" key="3">
    <source>
        <dbReference type="Proteomes" id="UP000231673"/>
    </source>
</evidence>
<keyword evidence="1" id="KW-0378">Hydrolase</keyword>
<dbReference type="PANTHER" id="PTHR43393">
    <property type="entry name" value="CYTOKININ RIBOSIDE 5'-MONOPHOSPHATE PHOSPHORIBOHYDROLASE"/>
    <property type="match status" value="1"/>
</dbReference>
<evidence type="ECO:0000256" key="1">
    <source>
        <dbReference type="RuleBase" id="RU363015"/>
    </source>
</evidence>
<dbReference type="EC" id="3.2.2.n1" evidence="1"/>
<dbReference type="GO" id="GO:0009691">
    <property type="term" value="P:cytokinin biosynthetic process"/>
    <property type="evidence" value="ECO:0007669"/>
    <property type="project" value="UniProtKB-UniRule"/>
</dbReference>
<comment type="caution">
    <text evidence="2">The sequence shown here is derived from an EMBL/GenBank/DDBJ whole genome shotgun (WGS) entry which is preliminary data.</text>
</comment>
<accession>A0A2M7IDS9</accession>
<comment type="similarity">
    <text evidence="1">Belongs to the LOG family.</text>
</comment>
<keyword evidence="1" id="KW-0203">Cytokinin biosynthesis</keyword>
<reference evidence="3" key="1">
    <citation type="submission" date="2017-09" db="EMBL/GenBank/DDBJ databases">
        <title>Depth-based differentiation of microbial function through sediment-hosted aquifers and enrichment of novel symbionts in the deep terrestrial subsurface.</title>
        <authorList>
            <person name="Probst A.J."/>
            <person name="Ladd B."/>
            <person name="Jarett J.K."/>
            <person name="Geller-Mcgrath D.E."/>
            <person name="Sieber C.M.K."/>
            <person name="Emerson J.B."/>
            <person name="Anantharaman K."/>
            <person name="Thomas B.C."/>
            <person name="Malmstrom R."/>
            <person name="Stieglmeier M."/>
            <person name="Klingl A."/>
            <person name="Woyke T."/>
            <person name="Ryan C.M."/>
            <person name="Banfield J.F."/>
        </authorList>
    </citation>
    <scope>NUCLEOTIDE SEQUENCE [LARGE SCALE GENOMIC DNA]</scope>
</reference>
<dbReference type="GO" id="GO:0016787">
    <property type="term" value="F:hydrolase activity"/>
    <property type="evidence" value="ECO:0007669"/>
    <property type="project" value="UniProtKB-KW"/>
</dbReference>
<dbReference type="PANTHER" id="PTHR43393:SF3">
    <property type="entry name" value="LYSINE DECARBOXYLASE-LIKE PROTEIN"/>
    <property type="match status" value="1"/>
</dbReference>
<dbReference type="AlphaFoldDB" id="A0A2M7IDS9"/>
<proteinExistence type="inferred from homology"/>
<protein>
    <recommendedName>
        <fullName evidence="1">Cytokinin riboside 5'-monophosphate phosphoribohydrolase</fullName>
        <ecNumber evidence="1">3.2.2.n1</ecNumber>
    </recommendedName>
</protein>
<sequence length="246" mass="28379">MTTQEEIKKKILVPASKLPTIARKEKLKERNDFKESVQWRIFRIMAEFVDGFEFLSDFKKSVTFFGSARIKPDSPYYQEAEKLSAMLAKDDFAVFSGGGPGIMEAANKGAYEAGGESVGLNIQLKYAQRINNFIKKAMGFHYFFTRKVMLSYSAQAYVFFPGGFGTLDEFFEILVLIQTEKIPRYIPIVCVGKEFWRSIDEWIKEVNFGKYKFIDKEDIGFYHVVDSVEEAFEIIKKSKPRGDINY</sequence>